<evidence type="ECO:0000259" key="4">
    <source>
        <dbReference type="PROSITE" id="PS51379"/>
    </source>
</evidence>
<accession>A0A1M4T2F6</accession>
<keyword evidence="3" id="KW-0411">Iron-sulfur</keyword>
<evidence type="ECO:0000256" key="1">
    <source>
        <dbReference type="ARBA" id="ARBA00022723"/>
    </source>
</evidence>
<dbReference type="Proteomes" id="UP000184245">
    <property type="component" value="Unassembled WGS sequence"/>
</dbReference>
<dbReference type="InterPro" id="IPR017900">
    <property type="entry name" value="4Fe4S_Fe_S_CS"/>
</dbReference>
<name>A0A1M4T2F6_9CLOT</name>
<dbReference type="PROSITE" id="PS51379">
    <property type="entry name" value="4FE4S_FER_2"/>
    <property type="match status" value="2"/>
</dbReference>
<dbReference type="InterPro" id="IPR017896">
    <property type="entry name" value="4Fe4S_Fe-S-bd"/>
</dbReference>
<sequence length="71" mass="7843">MEKIVLQLQRCKGCYNCIRACPKGAISKSGTSNKKGYEVIQVDQEKCIACATCYTVCPDYVFEVCKPEKGA</sequence>
<dbReference type="STRING" id="1122155.SAMN02745158_00397"/>
<dbReference type="PANTHER" id="PTHR43122">
    <property type="entry name" value="FERREDOXIN SUBUNIT OF PYRUVATE:FLAVODOXIN OXIDOREDUCTASE-RELATED"/>
    <property type="match status" value="1"/>
</dbReference>
<dbReference type="Pfam" id="PF12838">
    <property type="entry name" value="Fer4_7"/>
    <property type="match status" value="1"/>
</dbReference>
<keyword evidence="1" id="KW-0479">Metal-binding</keyword>
<keyword evidence="6" id="KW-1185">Reference proteome</keyword>
<dbReference type="AlphaFoldDB" id="A0A1M4T2F6"/>
<gene>
    <name evidence="5" type="ORF">SAMN02745158_00397</name>
</gene>
<dbReference type="PANTHER" id="PTHR43122:SF1">
    <property type="entry name" value="IRON-SULFUR-BINDING PROTEIN"/>
    <property type="match status" value="1"/>
</dbReference>
<dbReference type="SUPFAM" id="SSF54862">
    <property type="entry name" value="4Fe-4S ferredoxins"/>
    <property type="match status" value="1"/>
</dbReference>
<feature type="domain" description="4Fe-4S ferredoxin-type" evidence="4">
    <location>
        <begin position="2"/>
        <end position="31"/>
    </location>
</feature>
<evidence type="ECO:0000256" key="3">
    <source>
        <dbReference type="ARBA" id="ARBA00023014"/>
    </source>
</evidence>
<reference evidence="5 6" key="1">
    <citation type="submission" date="2016-11" db="EMBL/GenBank/DDBJ databases">
        <authorList>
            <person name="Jaros S."/>
            <person name="Januszkiewicz K."/>
            <person name="Wedrychowicz H."/>
        </authorList>
    </citation>
    <scope>NUCLEOTIDE SEQUENCE [LARGE SCALE GENOMIC DNA]</scope>
    <source>
        <strain evidence="5 6">DSM 17459</strain>
    </source>
</reference>
<evidence type="ECO:0000313" key="6">
    <source>
        <dbReference type="Proteomes" id="UP000184245"/>
    </source>
</evidence>
<protein>
    <submittedName>
        <fullName evidence="5">2-oxoglutarate ferredoxin oxidoreductase subunit delta</fullName>
    </submittedName>
</protein>
<dbReference type="RefSeq" id="WP_072848564.1">
    <property type="nucleotide sequence ID" value="NZ_FQVI01000001.1"/>
</dbReference>
<keyword evidence="2" id="KW-0408">Iron</keyword>
<dbReference type="GO" id="GO:0046872">
    <property type="term" value="F:metal ion binding"/>
    <property type="evidence" value="ECO:0007669"/>
    <property type="project" value="UniProtKB-KW"/>
</dbReference>
<dbReference type="PROSITE" id="PS00198">
    <property type="entry name" value="4FE4S_FER_1"/>
    <property type="match status" value="1"/>
</dbReference>
<evidence type="ECO:0000256" key="2">
    <source>
        <dbReference type="ARBA" id="ARBA00023004"/>
    </source>
</evidence>
<evidence type="ECO:0000313" key="5">
    <source>
        <dbReference type="EMBL" id="SHE38712.1"/>
    </source>
</evidence>
<dbReference type="Gene3D" id="3.30.70.20">
    <property type="match status" value="1"/>
</dbReference>
<proteinExistence type="predicted"/>
<feature type="domain" description="4Fe-4S ferredoxin-type" evidence="4">
    <location>
        <begin position="38"/>
        <end position="67"/>
    </location>
</feature>
<organism evidence="5 6">
    <name type="scientific">Lactonifactor longoviformis DSM 17459</name>
    <dbReference type="NCBI Taxonomy" id="1122155"/>
    <lineage>
        <taxon>Bacteria</taxon>
        <taxon>Bacillati</taxon>
        <taxon>Bacillota</taxon>
        <taxon>Clostridia</taxon>
        <taxon>Eubacteriales</taxon>
        <taxon>Clostridiaceae</taxon>
        <taxon>Lactonifactor</taxon>
    </lineage>
</organism>
<dbReference type="GO" id="GO:0051536">
    <property type="term" value="F:iron-sulfur cluster binding"/>
    <property type="evidence" value="ECO:0007669"/>
    <property type="project" value="UniProtKB-KW"/>
</dbReference>
<dbReference type="EMBL" id="FQVI01000001">
    <property type="protein sequence ID" value="SHE38712.1"/>
    <property type="molecule type" value="Genomic_DNA"/>
</dbReference>
<dbReference type="OrthoDB" id="9810688at2"/>